<dbReference type="AlphaFoldDB" id="A0A8A4TYT9"/>
<gene>
    <name evidence="8" type="ORF">J3U87_16830</name>
</gene>
<keyword evidence="3 8" id="KW-0418">Kinase</keyword>
<keyword evidence="9" id="KW-1185">Reference proteome</keyword>
<dbReference type="Gene3D" id="3.30.200.20">
    <property type="entry name" value="Phosphorylase Kinase, domain 1"/>
    <property type="match status" value="1"/>
</dbReference>
<dbReference type="PROSITE" id="PS00107">
    <property type="entry name" value="PROTEIN_KINASE_ATP"/>
    <property type="match status" value="1"/>
</dbReference>
<dbReference type="KEGG" id="scor:J3U87_16830"/>
<dbReference type="PROSITE" id="PS00108">
    <property type="entry name" value="PROTEIN_KINASE_ST"/>
    <property type="match status" value="1"/>
</dbReference>
<dbReference type="InterPro" id="IPR008271">
    <property type="entry name" value="Ser/Thr_kinase_AS"/>
</dbReference>
<organism evidence="8 9">
    <name type="scientific">Sulfidibacter corallicola</name>
    <dbReference type="NCBI Taxonomy" id="2818388"/>
    <lineage>
        <taxon>Bacteria</taxon>
        <taxon>Pseudomonadati</taxon>
        <taxon>Acidobacteriota</taxon>
        <taxon>Holophagae</taxon>
        <taxon>Acanthopleuribacterales</taxon>
        <taxon>Acanthopleuribacteraceae</taxon>
        <taxon>Sulfidibacter</taxon>
    </lineage>
</organism>
<dbReference type="EMBL" id="CP071793">
    <property type="protein sequence ID" value="QTD54112.1"/>
    <property type="molecule type" value="Genomic_DNA"/>
</dbReference>
<dbReference type="InterPro" id="IPR017441">
    <property type="entry name" value="Protein_kinase_ATP_BS"/>
</dbReference>
<dbReference type="Pfam" id="PF08308">
    <property type="entry name" value="PEGA"/>
    <property type="match status" value="2"/>
</dbReference>
<feature type="region of interest" description="Disordered" evidence="6">
    <location>
        <begin position="316"/>
        <end position="341"/>
    </location>
</feature>
<feature type="binding site" evidence="5">
    <location>
        <position position="39"/>
    </location>
    <ligand>
        <name>ATP</name>
        <dbReference type="ChEBI" id="CHEBI:30616"/>
    </ligand>
</feature>
<evidence type="ECO:0000259" key="7">
    <source>
        <dbReference type="PROSITE" id="PS50011"/>
    </source>
</evidence>
<keyword evidence="8" id="KW-0723">Serine/threonine-protein kinase</keyword>
<evidence type="ECO:0000256" key="5">
    <source>
        <dbReference type="PROSITE-ProRule" id="PRU10141"/>
    </source>
</evidence>
<dbReference type="PANTHER" id="PTHR43289">
    <property type="entry name" value="MITOGEN-ACTIVATED PROTEIN KINASE KINASE KINASE 20-RELATED"/>
    <property type="match status" value="1"/>
</dbReference>
<dbReference type="InterPro" id="IPR011009">
    <property type="entry name" value="Kinase-like_dom_sf"/>
</dbReference>
<dbReference type="GO" id="GO:0004674">
    <property type="term" value="F:protein serine/threonine kinase activity"/>
    <property type="evidence" value="ECO:0007669"/>
    <property type="project" value="UniProtKB-KW"/>
</dbReference>
<dbReference type="GO" id="GO:0005524">
    <property type="term" value="F:ATP binding"/>
    <property type="evidence" value="ECO:0007669"/>
    <property type="project" value="UniProtKB-UniRule"/>
</dbReference>
<evidence type="ECO:0000256" key="3">
    <source>
        <dbReference type="ARBA" id="ARBA00022777"/>
    </source>
</evidence>
<evidence type="ECO:0000256" key="6">
    <source>
        <dbReference type="SAM" id="MobiDB-lite"/>
    </source>
</evidence>
<proteinExistence type="predicted"/>
<name>A0A8A4TYT9_SULCO</name>
<feature type="domain" description="Protein kinase" evidence="7">
    <location>
        <begin position="10"/>
        <end position="272"/>
    </location>
</feature>
<dbReference type="PANTHER" id="PTHR43289:SF6">
    <property type="entry name" value="SERINE_THREONINE-PROTEIN KINASE NEKL-3"/>
    <property type="match status" value="1"/>
</dbReference>
<evidence type="ECO:0000256" key="4">
    <source>
        <dbReference type="ARBA" id="ARBA00022840"/>
    </source>
</evidence>
<keyword evidence="2 5" id="KW-0547">Nucleotide-binding</keyword>
<dbReference type="Pfam" id="PF00069">
    <property type="entry name" value="Pkinase"/>
    <property type="match status" value="1"/>
</dbReference>
<dbReference type="RefSeq" id="WP_237384211.1">
    <property type="nucleotide sequence ID" value="NZ_CP071793.1"/>
</dbReference>
<feature type="compositionally biased region" description="Basic and acidic residues" evidence="6">
    <location>
        <begin position="316"/>
        <end position="326"/>
    </location>
</feature>
<evidence type="ECO:0000313" key="9">
    <source>
        <dbReference type="Proteomes" id="UP000663929"/>
    </source>
</evidence>
<protein>
    <submittedName>
        <fullName evidence="8">Serine/threonine protein kinase</fullName>
    </submittedName>
</protein>
<dbReference type="CDD" id="cd14014">
    <property type="entry name" value="STKc_PknB_like"/>
    <property type="match status" value="1"/>
</dbReference>
<dbReference type="SUPFAM" id="SSF56112">
    <property type="entry name" value="Protein kinase-like (PK-like)"/>
    <property type="match status" value="1"/>
</dbReference>
<evidence type="ECO:0000256" key="2">
    <source>
        <dbReference type="ARBA" id="ARBA00022741"/>
    </source>
</evidence>
<keyword evidence="1" id="KW-0808">Transferase</keyword>
<evidence type="ECO:0000256" key="1">
    <source>
        <dbReference type="ARBA" id="ARBA00022679"/>
    </source>
</evidence>
<dbReference type="SMART" id="SM00220">
    <property type="entry name" value="S_TKc"/>
    <property type="match status" value="1"/>
</dbReference>
<dbReference type="Proteomes" id="UP000663929">
    <property type="component" value="Chromosome"/>
</dbReference>
<dbReference type="Gene3D" id="1.10.510.10">
    <property type="entry name" value="Transferase(Phosphotransferase) domain 1"/>
    <property type="match status" value="1"/>
</dbReference>
<accession>A0A8A4TYT9</accession>
<evidence type="ECO:0000313" key="8">
    <source>
        <dbReference type="EMBL" id="QTD54112.1"/>
    </source>
</evidence>
<keyword evidence="4 5" id="KW-0067">ATP-binding</keyword>
<sequence length="701" mass="77340">MSQSNSIGRYEVVHLLGEGAMGNVYKATDPFIKRTVAIKTIKLDSTRNEKDTQEFLQRFQLEAQISGTLNHPNIVSIFDVGEQDGTPYIAMEFVEGQTLSQFTQQDPRPSIGELMQILVQIAYALDFAHSKEVVHRDLKPANIMVMDNGTAKIMDFGIAKRADSHLTQTGVFLGTPSYSSPEQVREGHVDYRSDLFSLGILAHETLTGHLPFPGRTISAILYKIANEDPSLAPNLQHLPLDVGIWRQVYNKVLAKDPNQRFQSATEFLHALYAAMRLGKGENERLAATFANPVGVATASTFGVQKNLQRSEFERSLSMDKTVRLGERSATPPRAPEEPPPKPQRGILLTLLLFLGLVVAVGAAWKSGILQEFYQDLPDMAGELKKPPADEGGELVDGDKGSPGETTETPPPDTAKTLSKSLSISSQPGGASVFLGDQNLGKTPLSYVWEAPEGTQLVLRLELDRFESGSRVLVLNEELAPKVDFELSPLAITRTIRSEPEGATVRVDNRNLGKAPVEAQFVPGQTYKIRMNLDGFLTRSFTWREGKSDDKLLTAKLKPQPPPGKLSVDTFMEDLTIEANGNRVKGTAMQLSEGRQEVVLHSERYFYRERKSVTIRAGETTSLTTPIIITVPKVDFIGDYVKVRIDGNYVRTAGKIDTTPLINLKIAAGSHRFDFIDRNDKIVAQKTIEVKRSEAITVAADE</sequence>
<dbReference type="InterPro" id="IPR000719">
    <property type="entry name" value="Prot_kinase_dom"/>
</dbReference>
<dbReference type="InterPro" id="IPR013229">
    <property type="entry name" value="PEGA"/>
</dbReference>
<feature type="region of interest" description="Disordered" evidence="6">
    <location>
        <begin position="383"/>
        <end position="423"/>
    </location>
</feature>
<reference evidence="8" key="1">
    <citation type="submission" date="2021-03" db="EMBL/GenBank/DDBJ databases">
        <title>Acanthopleuribacteraceae sp. M133.</title>
        <authorList>
            <person name="Wang G."/>
        </authorList>
    </citation>
    <scope>NUCLEOTIDE SEQUENCE</scope>
    <source>
        <strain evidence="8">M133</strain>
    </source>
</reference>
<dbReference type="PROSITE" id="PS50011">
    <property type="entry name" value="PROTEIN_KINASE_DOM"/>
    <property type="match status" value="1"/>
</dbReference>